<evidence type="ECO:0000313" key="2">
    <source>
        <dbReference type="EMBL" id="UQN31813.1"/>
    </source>
</evidence>
<keyword evidence="2" id="KW-0614">Plasmid</keyword>
<dbReference type="RefSeq" id="WP_249481237.1">
    <property type="nucleotide sequence ID" value="NZ_CP097219.1"/>
</dbReference>
<dbReference type="Proteomes" id="UP001055868">
    <property type="component" value="Plasmid pCBA3104-01"/>
</dbReference>
<sequence length="93" mass="9802">MTVTLDLDASRATVSAAGAVCRRERQLRLALAALIAHPRDADAWAAARASVRPSEELALRTDLELLESVAQSGDAGKGMGGSPRIPFTEEDPC</sequence>
<gene>
    <name evidence="2" type="ORF">M4486_19680</name>
</gene>
<geneLocation type="plasmid" evidence="2 3">
    <name>pCBA3104-01</name>
</geneLocation>
<keyword evidence="3" id="KW-1185">Reference proteome</keyword>
<dbReference type="EMBL" id="CP097219">
    <property type="protein sequence ID" value="UQN31813.1"/>
    <property type="molecule type" value="Genomic_DNA"/>
</dbReference>
<feature type="region of interest" description="Disordered" evidence="1">
    <location>
        <begin position="70"/>
        <end position="93"/>
    </location>
</feature>
<organism evidence="2 3">
    <name type="scientific">Brachybacterium kimchii</name>
    <dbReference type="NCBI Taxonomy" id="2942909"/>
    <lineage>
        <taxon>Bacteria</taxon>
        <taxon>Bacillati</taxon>
        <taxon>Actinomycetota</taxon>
        <taxon>Actinomycetes</taxon>
        <taxon>Micrococcales</taxon>
        <taxon>Dermabacteraceae</taxon>
        <taxon>Brachybacterium</taxon>
    </lineage>
</organism>
<name>A0ABY4NB92_9MICO</name>
<evidence type="ECO:0000313" key="3">
    <source>
        <dbReference type="Proteomes" id="UP001055868"/>
    </source>
</evidence>
<proteinExistence type="predicted"/>
<reference evidence="2" key="1">
    <citation type="submission" date="2022-05" db="EMBL/GenBank/DDBJ databases">
        <title>Genomic analysis of Brachybacterium sp. CBA3104.</title>
        <authorList>
            <person name="Roh S.W."/>
            <person name="Kim Y.B."/>
            <person name="Kim Y."/>
        </authorList>
    </citation>
    <scope>NUCLEOTIDE SEQUENCE</scope>
    <source>
        <strain evidence="2">CBA3104</strain>
        <plasmid evidence="2">pCBA3104-01</plasmid>
    </source>
</reference>
<accession>A0ABY4NB92</accession>
<evidence type="ECO:0000256" key="1">
    <source>
        <dbReference type="SAM" id="MobiDB-lite"/>
    </source>
</evidence>
<protein>
    <submittedName>
        <fullName evidence="2">Uncharacterized protein</fullName>
    </submittedName>
</protein>